<organism evidence="1">
    <name type="scientific">Decurrovirus sp</name>
    <dbReference type="NCBI Taxonomy" id="2832697"/>
    <lineage>
        <taxon>Viruses</taxon>
        <taxon>Duplodnaviria</taxon>
        <taxon>Heunggongvirae</taxon>
        <taxon>Uroviricota</taxon>
        <taxon>Caudoviricetes</taxon>
        <taxon>Decurrovirus</taxon>
    </lineage>
</organism>
<evidence type="ECO:0000313" key="1">
    <source>
        <dbReference type="EMBL" id="XCI65009.1"/>
    </source>
</evidence>
<protein>
    <submittedName>
        <fullName evidence="1">Uncharacterized protein</fullName>
    </submittedName>
</protein>
<reference evidence="1" key="1">
    <citation type="journal article" date="2024" name="bioRxiv">
        <title>The salivary virome during childhood dental caries.</title>
        <authorList>
            <person name="Tang J."/>
            <person name="Baker J.L."/>
        </authorList>
    </citation>
    <scope>NUCLEOTIDE SEQUENCE</scope>
    <source>
        <strain evidence="1">11_unbinned_2</strain>
    </source>
</reference>
<proteinExistence type="predicted"/>
<sequence length="37" mass="4280">MGVTGAKRMRPKDRAQKIKLLHCYVTVAIRYMVETQS</sequence>
<dbReference type="EMBL" id="PP870127">
    <property type="protein sequence ID" value="XCI65009.1"/>
    <property type="molecule type" value="Genomic_DNA"/>
</dbReference>
<accession>A0AAU8HXP2</accession>
<name>A0AAU8HXP2_9CAUD</name>